<feature type="region of interest" description="Disordered" evidence="5">
    <location>
        <begin position="643"/>
        <end position="664"/>
    </location>
</feature>
<dbReference type="CDD" id="cd07023">
    <property type="entry name" value="S49_Sppa_N_C"/>
    <property type="match status" value="1"/>
</dbReference>
<dbReference type="PANTHER" id="PTHR33209:SF1">
    <property type="entry name" value="PEPTIDASE S49 DOMAIN-CONTAINING PROTEIN"/>
    <property type="match status" value="1"/>
</dbReference>
<feature type="domain" description="Peptidase S49" evidence="7">
    <location>
        <begin position="1025"/>
        <end position="1115"/>
    </location>
</feature>
<keyword evidence="2" id="KW-0645">Protease</keyword>
<evidence type="ECO:0000256" key="2">
    <source>
        <dbReference type="ARBA" id="ARBA00022670"/>
    </source>
</evidence>
<keyword evidence="6" id="KW-0732">Signal</keyword>
<dbReference type="GO" id="GO:0008236">
    <property type="term" value="F:serine-type peptidase activity"/>
    <property type="evidence" value="ECO:0007669"/>
    <property type="project" value="UniProtKB-KW"/>
</dbReference>
<keyword evidence="4" id="KW-0720">Serine protease</keyword>
<feature type="region of interest" description="Disordered" evidence="5">
    <location>
        <begin position="759"/>
        <end position="779"/>
    </location>
</feature>
<evidence type="ECO:0000256" key="3">
    <source>
        <dbReference type="ARBA" id="ARBA00022801"/>
    </source>
</evidence>
<keyword evidence="3 8" id="KW-0378">Hydrolase</keyword>
<name>A0AAD8YJB2_9STRA</name>
<evidence type="ECO:0000256" key="6">
    <source>
        <dbReference type="SAM" id="SignalP"/>
    </source>
</evidence>
<dbReference type="EMBL" id="JATAAI010000004">
    <property type="protein sequence ID" value="KAK1746332.1"/>
    <property type="molecule type" value="Genomic_DNA"/>
</dbReference>
<dbReference type="Gene3D" id="3.40.1750.10">
    <property type="entry name" value="peptide peptidase (sppa) like domain"/>
    <property type="match status" value="1"/>
</dbReference>
<feature type="signal peptide" evidence="6">
    <location>
        <begin position="1"/>
        <end position="20"/>
    </location>
</feature>
<dbReference type="InterPro" id="IPR002142">
    <property type="entry name" value="Peptidase_S49"/>
</dbReference>
<evidence type="ECO:0000313" key="8">
    <source>
        <dbReference type="EMBL" id="KAK1746332.1"/>
    </source>
</evidence>
<evidence type="ECO:0000313" key="9">
    <source>
        <dbReference type="Proteomes" id="UP001224775"/>
    </source>
</evidence>
<dbReference type="SUPFAM" id="SSF52096">
    <property type="entry name" value="ClpP/crotonase"/>
    <property type="match status" value="1"/>
</dbReference>
<dbReference type="GO" id="GO:0006508">
    <property type="term" value="P:proteolysis"/>
    <property type="evidence" value="ECO:0007669"/>
    <property type="project" value="UniProtKB-KW"/>
</dbReference>
<evidence type="ECO:0000259" key="7">
    <source>
        <dbReference type="Pfam" id="PF01343"/>
    </source>
</evidence>
<dbReference type="Pfam" id="PF01343">
    <property type="entry name" value="Peptidase_S49"/>
    <property type="match status" value="1"/>
</dbReference>
<sequence length="1196" mass="133181">MRLQTSTLILAAAISSSATAFAPSALAPRQATRLDAGTPMSQVLPLVDLPSPADIPEVISWPFTFQRVQLFLGGSIPGSTNVMLGQPKSNKGTTIVGQTVLLASQKIATQIPNASEYKFFGNGNHSKNLQYLLKTNPFMAAALTENGSGFELRSFDTRDPHAEDPSASLYRQIISCLGGADHRVNIRFDADMSIREIRVYEENTGLLITNINKHLGWKSEEVDKWASSALFNLGYYASCVHANMHVLHYLMTAALDESSKEFDAMNEWASFYATNIPNKYEQVSDLLIRKQPELTDLLVQGNDGTVKDTYALLTGSSGFGANGDKLRLILTKLLNVWTNDPTNYIANMLQVPKDKLVKAGILTEFMKHHDLVPDYAREIAEALKNTDEDKFGIAEDRLKIYLKRCSGFTSRIDSLEDWIELMAVTGIVHGCTLSYSRLFADADILRWRDIQIETWQAPDVNLHLKILGTICGMDEHRHVMSSSTDVVGQKYDAKLQQVLDTYEEKATDYKESYKNEIMKNTYEFNSYGWILSDFCPDGFDGKQLTVSKTDACSENNLNNGDKATGHLSQDRADFAGDVGMTYIMTEEWAPVPDCPKYPFASICVRNFAAKSLRFGSTVVGIAVAANVASHIYELNQVDTFFSGNNTDSSNDKEGAQTDDKSKGKSKKSVLVLPFSNLKVVERRSGDFDDLKRLGPDRDKQPTIVLEAKELVKIIHTAASDPNITALHADFGEGMRFPCGLGHMEEIRNAIRVFNESHRRHRDPNTQHNPVFAMQRNGDPKQSQGGRCICLELRRQIYFSARLGKYGIKAHVFKHGDYKTAPNMFTEDKYSKPHLEAVKSMTASLNNTMFSCIEKARDLSFDSVMRKSMFDYGSLSAANGADLGLIDAMFPVDPLLSLLHANKEVAAGQVSLVKYHEMMKKKAKLEERRKYFTKLAESSTAASLILSTIGLAPREAKLLPSKVEKVAVVTVDGSIGSSLSCEIIESLRKIRTDDDVKCLVLRVNSPGGSVTSSEAILRSSRFWKSCEKMFANPTTITGSIGVFGIKLDASKWAKDYGIRTDYYPHGSHAASLNPLVPLTPRTKGNITRLIAGHYDYFKNIVANGRSMSVDEVEQVPRPRMDWRQAKEEERLLGFHFRQRITCGIISEAVALVKNSSDETDSIVHLFNEMSELKFAERPHFMLTMDEKTALDLILGRD</sequence>
<keyword evidence="9" id="KW-1185">Reference proteome</keyword>
<dbReference type="Proteomes" id="UP001224775">
    <property type="component" value="Unassembled WGS sequence"/>
</dbReference>
<evidence type="ECO:0000256" key="1">
    <source>
        <dbReference type="ARBA" id="ARBA00008683"/>
    </source>
</evidence>
<feature type="chain" id="PRO_5041958667" evidence="6">
    <location>
        <begin position="21"/>
        <end position="1196"/>
    </location>
</feature>
<dbReference type="AlphaFoldDB" id="A0AAD8YJB2"/>
<comment type="caution">
    <text evidence="8">The sequence shown here is derived from an EMBL/GenBank/DDBJ whole genome shotgun (WGS) entry which is preliminary data.</text>
</comment>
<gene>
    <name evidence="8" type="ORF">QTG54_002939</name>
</gene>
<organism evidence="8 9">
    <name type="scientific">Skeletonema marinoi</name>
    <dbReference type="NCBI Taxonomy" id="267567"/>
    <lineage>
        <taxon>Eukaryota</taxon>
        <taxon>Sar</taxon>
        <taxon>Stramenopiles</taxon>
        <taxon>Ochrophyta</taxon>
        <taxon>Bacillariophyta</taxon>
        <taxon>Coscinodiscophyceae</taxon>
        <taxon>Thalassiosirophycidae</taxon>
        <taxon>Thalassiosirales</taxon>
        <taxon>Skeletonemataceae</taxon>
        <taxon>Skeletonema</taxon>
        <taxon>Skeletonema marinoi-dohrnii complex</taxon>
    </lineage>
</organism>
<accession>A0AAD8YJB2</accession>
<protein>
    <submittedName>
        <fullName evidence="8">Signal peptide peptidase SPPA</fullName>
        <ecNumber evidence="8">3.4.21.-</ecNumber>
    </submittedName>
</protein>
<evidence type="ECO:0000256" key="5">
    <source>
        <dbReference type="SAM" id="MobiDB-lite"/>
    </source>
</evidence>
<dbReference type="EC" id="3.4.21.-" evidence="8"/>
<proteinExistence type="inferred from homology"/>
<comment type="similarity">
    <text evidence="1">Belongs to the peptidase S49 family.</text>
</comment>
<dbReference type="InterPro" id="IPR029045">
    <property type="entry name" value="ClpP/crotonase-like_dom_sf"/>
</dbReference>
<evidence type="ECO:0000256" key="4">
    <source>
        <dbReference type="ARBA" id="ARBA00022825"/>
    </source>
</evidence>
<feature type="compositionally biased region" description="Basic and acidic residues" evidence="5">
    <location>
        <begin position="649"/>
        <end position="662"/>
    </location>
</feature>
<dbReference type="InterPro" id="IPR047272">
    <property type="entry name" value="S49_SppA_C"/>
</dbReference>
<dbReference type="PANTHER" id="PTHR33209">
    <property type="entry name" value="PROTEASE 4"/>
    <property type="match status" value="1"/>
</dbReference>
<reference evidence="8" key="1">
    <citation type="submission" date="2023-06" db="EMBL/GenBank/DDBJ databases">
        <title>Survivors Of The Sea: Transcriptome response of Skeletonema marinoi to long-term dormancy.</title>
        <authorList>
            <person name="Pinder M.I.M."/>
            <person name="Kourtchenko O."/>
            <person name="Robertson E.K."/>
            <person name="Larsson T."/>
            <person name="Maumus F."/>
            <person name="Osuna-Cruz C.M."/>
            <person name="Vancaester E."/>
            <person name="Stenow R."/>
            <person name="Vandepoele K."/>
            <person name="Ploug H."/>
            <person name="Bruchert V."/>
            <person name="Godhe A."/>
            <person name="Topel M."/>
        </authorList>
    </citation>
    <scope>NUCLEOTIDE SEQUENCE</scope>
    <source>
        <strain evidence="8">R05AC</strain>
    </source>
</reference>
<dbReference type="Gene3D" id="3.90.226.10">
    <property type="entry name" value="2-enoyl-CoA Hydratase, Chain A, domain 1"/>
    <property type="match status" value="2"/>
</dbReference>